<dbReference type="EMBL" id="CM044701">
    <property type="protein sequence ID" value="KAI5680255.1"/>
    <property type="molecule type" value="Genomic_DNA"/>
</dbReference>
<sequence length="269" mass="27330">MSQEQPRRAAEDPVKYGDVFNVSGEIASQPIAPRDAALMQSAETTVFGQTQKGGPAAVMQSAADVNLSIGAVGHDDITNITRDQGVRLSEGFVGDRHVIAEAVGGEVVGGYTVTSSPGGQVRAANPPAAGPLGDAAITVGEALEATAVVIGNKPVDQSDAAAIQAAEVRATGRGQVIPGGISAEAQAAANQNAQLVRDEDKTKMVDILKDAKEKLPGDKAVTKEDAERVVVAEFRNDPGNSPHPGGVAAAMATAARLNEGPAGSGPRMI</sequence>
<gene>
    <name evidence="1" type="ORF">M9H77_01482</name>
</gene>
<accession>A0ACC0C5P2</accession>
<keyword evidence="2" id="KW-1185">Reference proteome</keyword>
<reference evidence="2" key="1">
    <citation type="journal article" date="2023" name="Nat. Plants">
        <title>Single-cell RNA sequencing provides a high-resolution roadmap for understanding the multicellular compartmentation of specialized metabolism.</title>
        <authorList>
            <person name="Sun S."/>
            <person name="Shen X."/>
            <person name="Li Y."/>
            <person name="Li Y."/>
            <person name="Wang S."/>
            <person name="Li R."/>
            <person name="Zhang H."/>
            <person name="Shen G."/>
            <person name="Guo B."/>
            <person name="Wei J."/>
            <person name="Xu J."/>
            <person name="St-Pierre B."/>
            <person name="Chen S."/>
            <person name="Sun C."/>
        </authorList>
    </citation>
    <scope>NUCLEOTIDE SEQUENCE [LARGE SCALE GENOMIC DNA]</scope>
</reference>
<organism evidence="1 2">
    <name type="scientific">Catharanthus roseus</name>
    <name type="common">Madagascar periwinkle</name>
    <name type="synonym">Vinca rosea</name>
    <dbReference type="NCBI Taxonomy" id="4058"/>
    <lineage>
        <taxon>Eukaryota</taxon>
        <taxon>Viridiplantae</taxon>
        <taxon>Streptophyta</taxon>
        <taxon>Embryophyta</taxon>
        <taxon>Tracheophyta</taxon>
        <taxon>Spermatophyta</taxon>
        <taxon>Magnoliopsida</taxon>
        <taxon>eudicotyledons</taxon>
        <taxon>Gunneridae</taxon>
        <taxon>Pentapetalae</taxon>
        <taxon>asterids</taxon>
        <taxon>lamiids</taxon>
        <taxon>Gentianales</taxon>
        <taxon>Apocynaceae</taxon>
        <taxon>Rauvolfioideae</taxon>
        <taxon>Vinceae</taxon>
        <taxon>Catharanthinae</taxon>
        <taxon>Catharanthus</taxon>
    </lineage>
</organism>
<protein>
    <submittedName>
        <fullName evidence="1">Uncharacterized protein</fullName>
    </submittedName>
</protein>
<comment type="caution">
    <text evidence="1">The sequence shown here is derived from an EMBL/GenBank/DDBJ whole genome shotgun (WGS) entry which is preliminary data.</text>
</comment>
<name>A0ACC0C5P2_CATRO</name>
<evidence type="ECO:0000313" key="1">
    <source>
        <dbReference type="EMBL" id="KAI5680255.1"/>
    </source>
</evidence>
<dbReference type="Proteomes" id="UP001060085">
    <property type="component" value="Linkage Group LG01"/>
</dbReference>
<evidence type="ECO:0000313" key="2">
    <source>
        <dbReference type="Proteomes" id="UP001060085"/>
    </source>
</evidence>
<proteinExistence type="predicted"/>